<dbReference type="PANTHER" id="PTHR28529">
    <property type="entry name" value="DNA REPAIR PROTEIN SWI5 HOMOLOG"/>
    <property type="match status" value="1"/>
</dbReference>
<evidence type="ECO:0000256" key="2">
    <source>
        <dbReference type="ARBA" id="ARBA00022763"/>
    </source>
</evidence>
<dbReference type="GO" id="GO:0010772">
    <property type="term" value="P:meiotic DNA recombinase assembly involved in reciprocal meiotic recombination"/>
    <property type="evidence" value="ECO:0007669"/>
    <property type="project" value="TreeGrafter"/>
</dbReference>
<dbReference type="GO" id="GO:0000709">
    <property type="term" value="P:meiotic joint molecule formation"/>
    <property type="evidence" value="ECO:0007669"/>
    <property type="project" value="TreeGrafter"/>
</dbReference>
<dbReference type="Gene3D" id="1.20.5.170">
    <property type="match status" value="1"/>
</dbReference>
<evidence type="ECO:0008006" key="8">
    <source>
        <dbReference type="Google" id="ProtNLM"/>
    </source>
</evidence>
<dbReference type="Pfam" id="PF07061">
    <property type="entry name" value="Swi5"/>
    <property type="match status" value="1"/>
</dbReference>
<proteinExistence type="inferred from homology"/>
<dbReference type="STRING" id="29845.A0A1V6S497"/>
<evidence type="ECO:0000256" key="3">
    <source>
        <dbReference type="ARBA" id="ARBA00023204"/>
    </source>
</evidence>
<dbReference type="InterPro" id="IPR010760">
    <property type="entry name" value="DNA-repair_Swi5"/>
</dbReference>
<evidence type="ECO:0000313" key="7">
    <source>
        <dbReference type="Proteomes" id="UP000191518"/>
    </source>
</evidence>
<accession>A0A1V6S497</accession>
<keyword evidence="3" id="KW-0234">DNA repair</keyword>
<feature type="coiled-coil region" evidence="4">
    <location>
        <begin position="44"/>
        <end position="71"/>
    </location>
</feature>
<keyword evidence="2" id="KW-0227">DNA damage</keyword>
<protein>
    <recommendedName>
        <fullName evidence="8">Swi5-domain-containing protein</fullName>
    </recommendedName>
</protein>
<dbReference type="Proteomes" id="UP000191518">
    <property type="component" value="Unassembled WGS sequence"/>
</dbReference>
<dbReference type="AlphaFoldDB" id="A0A1V6S497"/>
<sequence length="125" mass="14235">MDILLFTMLFHLASHNTYAYALSCKQFHMDTSKEPKSYTDQQRIEILRASIASLEAKHAQLERDLTSVTAQLIDNPDTTCKRYTQLLHEYNDIKDVGQGLMGLLAEARGARQIEVEKEFGVSDEI</sequence>
<feature type="signal peptide" evidence="5">
    <location>
        <begin position="1"/>
        <end position="19"/>
    </location>
</feature>
<organism evidence="6 7">
    <name type="scientific">Penicillium vulpinum</name>
    <dbReference type="NCBI Taxonomy" id="29845"/>
    <lineage>
        <taxon>Eukaryota</taxon>
        <taxon>Fungi</taxon>
        <taxon>Dikarya</taxon>
        <taxon>Ascomycota</taxon>
        <taxon>Pezizomycotina</taxon>
        <taxon>Eurotiomycetes</taxon>
        <taxon>Eurotiomycetidae</taxon>
        <taxon>Eurotiales</taxon>
        <taxon>Aspergillaceae</taxon>
        <taxon>Penicillium</taxon>
    </lineage>
</organism>
<keyword evidence="5" id="KW-0732">Signal</keyword>
<name>A0A1V6S497_9EURO</name>
<comment type="caution">
    <text evidence="6">The sequence shown here is derived from an EMBL/GenBank/DDBJ whole genome shotgun (WGS) entry which is preliminary data.</text>
</comment>
<keyword evidence="4" id="KW-0175">Coiled coil</keyword>
<evidence type="ECO:0000256" key="1">
    <source>
        <dbReference type="ARBA" id="ARBA00008060"/>
    </source>
</evidence>
<reference evidence="7" key="1">
    <citation type="journal article" date="2017" name="Nat. Microbiol.">
        <title>Global analysis of biosynthetic gene clusters reveals vast potential of secondary metabolite production in Penicillium species.</title>
        <authorList>
            <person name="Nielsen J.C."/>
            <person name="Grijseels S."/>
            <person name="Prigent S."/>
            <person name="Ji B."/>
            <person name="Dainat J."/>
            <person name="Nielsen K.F."/>
            <person name="Frisvad J.C."/>
            <person name="Workman M."/>
            <person name="Nielsen J."/>
        </authorList>
    </citation>
    <scope>NUCLEOTIDE SEQUENCE [LARGE SCALE GENOMIC DNA]</scope>
    <source>
        <strain evidence="7">IBT 29486</strain>
    </source>
</reference>
<dbReference type="GO" id="GO:0032798">
    <property type="term" value="C:Swi5-Sfr1 complex"/>
    <property type="evidence" value="ECO:0007669"/>
    <property type="project" value="TreeGrafter"/>
</dbReference>
<gene>
    <name evidence="6" type="ORF">PENVUL_c009G09176</name>
</gene>
<dbReference type="GO" id="GO:0034974">
    <property type="term" value="C:Swi5-Swi2 complex"/>
    <property type="evidence" value="ECO:0007669"/>
    <property type="project" value="TreeGrafter"/>
</dbReference>
<comment type="similarity">
    <text evidence="1">Belongs to the SWI5/SAE3 family.</text>
</comment>
<evidence type="ECO:0000313" key="6">
    <source>
        <dbReference type="EMBL" id="OQE08678.1"/>
    </source>
</evidence>
<keyword evidence="7" id="KW-1185">Reference proteome</keyword>
<dbReference type="EMBL" id="MDYP01000009">
    <property type="protein sequence ID" value="OQE08678.1"/>
    <property type="molecule type" value="Genomic_DNA"/>
</dbReference>
<evidence type="ECO:0000256" key="4">
    <source>
        <dbReference type="SAM" id="Coils"/>
    </source>
</evidence>
<evidence type="ECO:0000256" key="5">
    <source>
        <dbReference type="SAM" id="SignalP"/>
    </source>
</evidence>
<feature type="chain" id="PRO_5013093800" description="Swi5-domain-containing protein" evidence="5">
    <location>
        <begin position="20"/>
        <end position="125"/>
    </location>
</feature>
<dbReference type="PANTHER" id="PTHR28529:SF2">
    <property type="entry name" value="DNA REPAIR PROTEIN SWI5 HOMOLOG"/>
    <property type="match status" value="1"/>
</dbReference>